<evidence type="ECO:0000256" key="1">
    <source>
        <dbReference type="SAM" id="Phobius"/>
    </source>
</evidence>
<feature type="transmembrane region" description="Helical" evidence="1">
    <location>
        <begin position="75"/>
        <end position="94"/>
    </location>
</feature>
<name>A0A9X1MMG8_9BACT</name>
<keyword evidence="1" id="KW-1133">Transmembrane helix</keyword>
<dbReference type="Proteomes" id="UP001139103">
    <property type="component" value="Unassembled WGS sequence"/>
</dbReference>
<evidence type="ECO:0000313" key="2">
    <source>
        <dbReference type="EMBL" id="MCC9629843.1"/>
    </source>
</evidence>
<dbReference type="EMBL" id="JAJKFT010000010">
    <property type="protein sequence ID" value="MCC9629843.1"/>
    <property type="molecule type" value="Genomic_DNA"/>
</dbReference>
<gene>
    <name evidence="2" type="ORF">LOC68_15745</name>
</gene>
<dbReference type="AlphaFoldDB" id="A0A9X1MMG8"/>
<feature type="transmembrane region" description="Helical" evidence="1">
    <location>
        <begin position="47"/>
        <end position="69"/>
    </location>
</feature>
<reference evidence="2" key="1">
    <citation type="submission" date="2021-11" db="EMBL/GenBank/DDBJ databases">
        <title>Genome sequence.</title>
        <authorList>
            <person name="Sun Q."/>
        </authorList>
    </citation>
    <scope>NUCLEOTIDE SEQUENCE</scope>
    <source>
        <strain evidence="2">JC732</strain>
    </source>
</reference>
<dbReference type="RefSeq" id="WP_230220463.1">
    <property type="nucleotide sequence ID" value="NZ_JAJKFT010000010.1"/>
</dbReference>
<sequence>MMDFDTYALLFIPFWAMGLPFLLVGVLTGIIGAANAWVGDFETAQRLGWNCAVPGGIVGSLLLAASAAIGVPYPWIFALPALLGGMALLHAHYFRDMPPPT</sequence>
<protein>
    <submittedName>
        <fullName evidence="2">Uncharacterized protein</fullName>
    </submittedName>
</protein>
<evidence type="ECO:0000313" key="3">
    <source>
        <dbReference type="Proteomes" id="UP001139103"/>
    </source>
</evidence>
<organism evidence="2 3">
    <name type="scientific">Blastopirellula sediminis</name>
    <dbReference type="NCBI Taxonomy" id="2894196"/>
    <lineage>
        <taxon>Bacteria</taxon>
        <taxon>Pseudomonadati</taxon>
        <taxon>Planctomycetota</taxon>
        <taxon>Planctomycetia</taxon>
        <taxon>Pirellulales</taxon>
        <taxon>Pirellulaceae</taxon>
        <taxon>Blastopirellula</taxon>
    </lineage>
</organism>
<keyword evidence="1" id="KW-0472">Membrane</keyword>
<accession>A0A9X1MMG8</accession>
<proteinExistence type="predicted"/>
<feature type="transmembrane region" description="Helical" evidence="1">
    <location>
        <begin position="12"/>
        <end position="35"/>
    </location>
</feature>
<comment type="caution">
    <text evidence="2">The sequence shown here is derived from an EMBL/GenBank/DDBJ whole genome shotgun (WGS) entry which is preliminary data.</text>
</comment>
<keyword evidence="3" id="KW-1185">Reference proteome</keyword>
<keyword evidence="1" id="KW-0812">Transmembrane</keyword>